<dbReference type="SUPFAM" id="SSF51735">
    <property type="entry name" value="NAD(P)-binding Rossmann-fold domains"/>
    <property type="match status" value="1"/>
</dbReference>
<evidence type="ECO:0000256" key="1">
    <source>
        <dbReference type="ARBA" id="ARBA00006484"/>
    </source>
</evidence>
<comment type="similarity">
    <text evidence="1">Belongs to the short-chain dehydrogenases/reductases (SDR) family.</text>
</comment>
<feature type="chain" id="PRO_5029874304" description="Dehydrogenase/reductase SDR member 12" evidence="3">
    <location>
        <begin position="27"/>
        <end position="367"/>
    </location>
</feature>
<proteinExistence type="inferred from homology"/>
<evidence type="ECO:0008006" key="6">
    <source>
        <dbReference type="Google" id="ProtNLM"/>
    </source>
</evidence>
<feature type="signal peptide" evidence="3">
    <location>
        <begin position="1"/>
        <end position="26"/>
    </location>
</feature>
<reference evidence="4 5" key="1">
    <citation type="submission" date="2020-04" db="EMBL/GenBank/DDBJ databases">
        <title>Perkinsus olseni comparative genomics.</title>
        <authorList>
            <person name="Bogema D.R."/>
        </authorList>
    </citation>
    <scope>NUCLEOTIDE SEQUENCE [LARGE SCALE GENOMIC DNA]</scope>
    <source>
        <strain evidence="4">ATCC PRA-179</strain>
    </source>
</reference>
<dbReference type="EMBL" id="JABAHT010000170">
    <property type="protein sequence ID" value="KAF4662384.1"/>
    <property type="molecule type" value="Genomic_DNA"/>
</dbReference>
<name>A0A7J6LT54_PEROL</name>
<dbReference type="PANTHER" id="PTHR24320:SF152">
    <property type="entry name" value="SHORT-CHAIN DEHYDROGENASE_REDUCTASE FAMILY PROTEIN"/>
    <property type="match status" value="1"/>
</dbReference>
<keyword evidence="2" id="KW-0560">Oxidoreductase</keyword>
<dbReference type="Gene3D" id="3.40.50.720">
    <property type="entry name" value="NAD(P)-binding Rossmann-like Domain"/>
    <property type="match status" value="1"/>
</dbReference>
<gene>
    <name evidence="4" type="ORF">FOZ61_002522</name>
</gene>
<protein>
    <recommendedName>
        <fullName evidence="6">Dehydrogenase/reductase SDR member 12</fullName>
    </recommendedName>
</protein>
<dbReference type="PANTHER" id="PTHR24320">
    <property type="entry name" value="RETINOL DEHYDROGENASE"/>
    <property type="match status" value="1"/>
</dbReference>
<sequence length="367" mass="40241">MPPIGPRCLSMSCLSLLLAVVVVVLATMLATFDMITSRGFLPIRVRTALNSVPFFNSRQHYAFSDLPDNLTGTTILITGASSGIGHEAAKLMAERGARVVLGTRGSRARLKSIENSLGPGVAAPSSLDLASFSSIREFVRSLSDLGVERIDSVLLNAGKMSFGYEEGELGIERMMAVHHLGHAYLLELLMPLMLASQRPRVVFVSSSAHVFSYAEGIRFNSTPGSFGFYFQAYASRKLANAVYVRALASRLEGAYPSKFIVNAVNPGVVTTPFAWYQLYMPSLFSATPREGALSVLAPLLDSTAQTDGYYDPLGLRLDWYHDTAYWWTCDADLRERLWQWTSAVLRDAHRIVSSTPTGSLILDRNVL</sequence>
<evidence type="ECO:0000313" key="5">
    <source>
        <dbReference type="Proteomes" id="UP000570595"/>
    </source>
</evidence>
<dbReference type="PRINTS" id="PR00081">
    <property type="entry name" value="GDHRDH"/>
</dbReference>
<dbReference type="GO" id="GO:0016491">
    <property type="term" value="F:oxidoreductase activity"/>
    <property type="evidence" value="ECO:0007669"/>
    <property type="project" value="UniProtKB-KW"/>
</dbReference>
<accession>A0A7J6LT54</accession>
<organism evidence="4 5">
    <name type="scientific">Perkinsus olseni</name>
    <name type="common">Perkinsus atlanticus</name>
    <dbReference type="NCBI Taxonomy" id="32597"/>
    <lineage>
        <taxon>Eukaryota</taxon>
        <taxon>Sar</taxon>
        <taxon>Alveolata</taxon>
        <taxon>Perkinsozoa</taxon>
        <taxon>Perkinsea</taxon>
        <taxon>Perkinsida</taxon>
        <taxon>Perkinsidae</taxon>
        <taxon>Perkinsus</taxon>
    </lineage>
</organism>
<dbReference type="Proteomes" id="UP000570595">
    <property type="component" value="Unassembled WGS sequence"/>
</dbReference>
<dbReference type="OrthoDB" id="1274115at2759"/>
<keyword evidence="3" id="KW-0732">Signal</keyword>
<dbReference type="AlphaFoldDB" id="A0A7J6LT54"/>
<comment type="caution">
    <text evidence="4">The sequence shown here is derived from an EMBL/GenBank/DDBJ whole genome shotgun (WGS) entry which is preliminary data.</text>
</comment>
<dbReference type="InterPro" id="IPR002347">
    <property type="entry name" value="SDR_fam"/>
</dbReference>
<dbReference type="InterPro" id="IPR036291">
    <property type="entry name" value="NAD(P)-bd_dom_sf"/>
</dbReference>
<evidence type="ECO:0000256" key="2">
    <source>
        <dbReference type="ARBA" id="ARBA00023002"/>
    </source>
</evidence>
<evidence type="ECO:0000256" key="3">
    <source>
        <dbReference type="SAM" id="SignalP"/>
    </source>
</evidence>
<evidence type="ECO:0000313" key="4">
    <source>
        <dbReference type="EMBL" id="KAF4662384.1"/>
    </source>
</evidence>
<dbReference type="Pfam" id="PF00106">
    <property type="entry name" value="adh_short"/>
    <property type="match status" value="1"/>
</dbReference>